<dbReference type="Pfam" id="PF00664">
    <property type="entry name" value="ABC_membrane"/>
    <property type="match status" value="1"/>
</dbReference>
<protein>
    <recommendedName>
        <fullName evidence="12">Iron ABC transporter ATP-binding protein</fullName>
    </recommendedName>
</protein>
<evidence type="ECO:0000313" key="11">
    <source>
        <dbReference type="Proteomes" id="UP000178851"/>
    </source>
</evidence>
<evidence type="ECO:0000256" key="2">
    <source>
        <dbReference type="ARBA" id="ARBA00022692"/>
    </source>
</evidence>
<evidence type="ECO:0000259" key="8">
    <source>
        <dbReference type="PROSITE" id="PS50893"/>
    </source>
</evidence>
<dbReference type="Pfam" id="PF00005">
    <property type="entry name" value="ABC_tran"/>
    <property type="match status" value="1"/>
</dbReference>
<dbReference type="PANTHER" id="PTHR43394:SF1">
    <property type="entry name" value="ATP-BINDING CASSETTE SUB-FAMILY B MEMBER 10, MITOCHONDRIAL"/>
    <property type="match status" value="1"/>
</dbReference>
<dbReference type="InterPro" id="IPR027417">
    <property type="entry name" value="P-loop_NTPase"/>
</dbReference>
<keyword evidence="6 7" id="KW-0472">Membrane</keyword>
<dbReference type="Gene3D" id="1.20.1560.10">
    <property type="entry name" value="ABC transporter type 1, transmembrane domain"/>
    <property type="match status" value="1"/>
</dbReference>
<dbReference type="SUPFAM" id="SSF52540">
    <property type="entry name" value="P-loop containing nucleoside triphosphate hydrolases"/>
    <property type="match status" value="1"/>
</dbReference>
<dbReference type="InterPro" id="IPR003439">
    <property type="entry name" value="ABC_transporter-like_ATP-bd"/>
</dbReference>
<feature type="transmembrane region" description="Helical" evidence="7">
    <location>
        <begin position="58"/>
        <end position="81"/>
    </location>
</feature>
<dbReference type="Gene3D" id="3.40.50.300">
    <property type="entry name" value="P-loop containing nucleotide triphosphate hydrolases"/>
    <property type="match status" value="1"/>
</dbReference>
<dbReference type="PROSITE" id="PS50929">
    <property type="entry name" value="ABC_TM1F"/>
    <property type="match status" value="1"/>
</dbReference>
<feature type="domain" description="ABC transporter" evidence="8">
    <location>
        <begin position="340"/>
        <end position="573"/>
    </location>
</feature>
<gene>
    <name evidence="10" type="ORF">A2627_01205</name>
</gene>
<dbReference type="Proteomes" id="UP000178851">
    <property type="component" value="Unassembled WGS sequence"/>
</dbReference>
<keyword evidence="4" id="KW-0067">ATP-binding</keyword>
<feature type="transmembrane region" description="Helical" evidence="7">
    <location>
        <begin position="150"/>
        <end position="175"/>
    </location>
</feature>
<dbReference type="PROSITE" id="PS50893">
    <property type="entry name" value="ABC_TRANSPORTER_2"/>
    <property type="match status" value="1"/>
</dbReference>
<dbReference type="GO" id="GO:0005886">
    <property type="term" value="C:plasma membrane"/>
    <property type="evidence" value="ECO:0007669"/>
    <property type="project" value="UniProtKB-SubCell"/>
</dbReference>
<dbReference type="SUPFAM" id="SSF90123">
    <property type="entry name" value="ABC transporter transmembrane region"/>
    <property type="match status" value="1"/>
</dbReference>
<name>A0A1F7YH79_9BACT</name>
<dbReference type="InterPro" id="IPR003593">
    <property type="entry name" value="AAA+_ATPase"/>
</dbReference>
<comment type="subcellular location">
    <subcellularLocation>
        <location evidence="1">Cell membrane</location>
        <topology evidence="1">Multi-pass membrane protein</topology>
    </subcellularLocation>
</comment>
<dbReference type="CDD" id="cd07346">
    <property type="entry name" value="ABC_6TM_exporters"/>
    <property type="match status" value="1"/>
</dbReference>
<keyword evidence="5 7" id="KW-1133">Transmembrane helix</keyword>
<reference evidence="10 11" key="1">
    <citation type="journal article" date="2016" name="Nat. Commun.">
        <title>Thousands of microbial genomes shed light on interconnected biogeochemical processes in an aquifer system.</title>
        <authorList>
            <person name="Anantharaman K."/>
            <person name="Brown C.T."/>
            <person name="Hug L.A."/>
            <person name="Sharon I."/>
            <person name="Castelle C.J."/>
            <person name="Probst A.J."/>
            <person name="Thomas B.C."/>
            <person name="Singh A."/>
            <person name="Wilkins M.J."/>
            <person name="Karaoz U."/>
            <person name="Brodie E.L."/>
            <person name="Williams K.H."/>
            <person name="Hubbard S.S."/>
            <person name="Banfield J.F."/>
        </authorList>
    </citation>
    <scope>NUCLEOTIDE SEQUENCE [LARGE SCALE GENOMIC DNA]</scope>
</reference>
<comment type="caution">
    <text evidence="10">The sequence shown here is derived from an EMBL/GenBank/DDBJ whole genome shotgun (WGS) entry which is preliminary data.</text>
</comment>
<keyword evidence="3" id="KW-0547">Nucleotide-binding</keyword>
<keyword evidence="2 7" id="KW-0812">Transmembrane</keyword>
<dbReference type="InterPro" id="IPR039421">
    <property type="entry name" value="Type_1_exporter"/>
</dbReference>
<dbReference type="PANTHER" id="PTHR43394">
    <property type="entry name" value="ATP-DEPENDENT PERMEASE MDL1, MITOCHONDRIAL"/>
    <property type="match status" value="1"/>
</dbReference>
<evidence type="ECO:0000256" key="6">
    <source>
        <dbReference type="ARBA" id="ARBA00023136"/>
    </source>
</evidence>
<dbReference type="InterPro" id="IPR017871">
    <property type="entry name" value="ABC_transporter-like_CS"/>
</dbReference>
<evidence type="ECO:0000256" key="4">
    <source>
        <dbReference type="ARBA" id="ARBA00022840"/>
    </source>
</evidence>
<evidence type="ECO:0008006" key="12">
    <source>
        <dbReference type="Google" id="ProtNLM"/>
    </source>
</evidence>
<dbReference type="EMBL" id="MGGI01000012">
    <property type="protein sequence ID" value="OGM26622.1"/>
    <property type="molecule type" value="Genomic_DNA"/>
</dbReference>
<feature type="domain" description="ABC transmembrane type-1" evidence="9">
    <location>
        <begin position="20"/>
        <end position="306"/>
    </location>
</feature>
<accession>A0A1F7YH79</accession>
<organism evidence="10 11">
    <name type="scientific">Candidatus Woesebacteria bacterium RIFCSPHIGHO2_01_FULL_39_28</name>
    <dbReference type="NCBI Taxonomy" id="1802496"/>
    <lineage>
        <taxon>Bacteria</taxon>
        <taxon>Candidatus Woeseibacteriota</taxon>
    </lineage>
</organism>
<evidence type="ECO:0000259" key="9">
    <source>
        <dbReference type="PROSITE" id="PS50929"/>
    </source>
</evidence>
<dbReference type="SMART" id="SM00382">
    <property type="entry name" value="AAA"/>
    <property type="match status" value="1"/>
</dbReference>
<proteinExistence type="predicted"/>
<dbReference type="GO" id="GO:0005524">
    <property type="term" value="F:ATP binding"/>
    <property type="evidence" value="ECO:0007669"/>
    <property type="project" value="UniProtKB-KW"/>
</dbReference>
<dbReference type="AlphaFoldDB" id="A0A1F7YH79"/>
<evidence type="ECO:0000256" key="5">
    <source>
        <dbReference type="ARBA" id="ARBA00022989"/>
    </source>
</evidence>
<dbReference type="InterPro" id="IPR036640">
    <property type="entry name" value="ABC1_TM_sf"/>
</dbReference>
<dbReference type="PROSITE" id="PS00211">
    <property type="entry name" value="ABC_TRANSPORTER_1"/>
    <property type="match status" value="1"/>
</dbReference>
<evidence type="ECO:0000256" key="7">
    <source>
        <dbReference type="SAM" id="Phobius"/>
    </source>
</evidence>
<sequence length="588" mass="65365">MKNIIKIVAVSRPLYKILGVICFLIVASSALELAAPLVSKSVIDNIVARTTGSGGNLQTLILLIILMFSLNFFGIVVSGLSDRIGDHFSGKQRKLLTEKFYTKVLSLPQTYFDSEVSGKIVNQLSRGIATIQNFTNAATNFILPSFLQSILIIIILVKYSLFIAILVFVLFPIYLTLSYYSSLKWGKAEERKNKIEDTLRGHIQEVIGNIRIVKGFLTERTEFSFVSKRLSAINDIYASQSSTYHWIDFARNLSLVFILLGINILVFYQTFSGVMTIGVMVLIIQLVLQARRPLFAMSFILTQLQNAESGSKEFFEILELPETEPFAINNNSKKLTKPSLEFHNVTFGYKDSAKVLDNVSFAIKAKEKVALVGHSGAGKTTITNLILKLYQPSAGKILLAGKSYKELGFREVRQNIALVFQENELFSTSIRSNVAYGKNASEKDIIYALKSANAWSFVEKLPKGIDSEIGERGVKLSGGQKQRIQIARAILKNAPILILDEATSSLDAKSEMEVQDALGKLMIDKLVIIIAHRFSTLQNVDHVIVLDNGEIIQKGTPKELAQIPGVYSDLLRYQIEGNKKLLAGFELT</sequence>
<dbReference type="GO" id="GO:0016887">
    <property type="term" value="F:ATP hydrolysis activity"/>
    <property type="evidence" value="ECO:0007669"/>
    <property type="project" value="InterPro"/>
</dbReference>
<feature type="transmembrane region" description="Helical" evidence="7">
    <location>
        <begin position="255"/>
        <end position="288"/>
    </location>
</feature>
<evidence type="ECO:0000313" key="10">
    <source>
        <dbReference type="EMBL" id="OGM26622.1"/>
    </source>
</evidence>
<dbReference type="GO" id="GO:0015421">
    <property type="term" value="F:ABC-type oligopeptide transporter activity"/>
    <property type="evidence" value="ECO:0007669"/>
    <property type="project" value="TreeGrafter"/>
</dbReference>
<dbReference type="FunFam" id="3.40.50.300:FF:000218">
    <property type="entry name" value="Multidrug ABC transporter ATP-binding protein"/>
    <property type="match status" value="1"/>
</dbReference>
<evidence type="ECO:0000256" key="1">
    <source>
        <dbReference type="ARBA" id="ARBA00004651"/>
    </source>
</evidence>
<dbReference type="InterPro" id="IPR011527">
    <property type="entry name" value="ABC1_TM_dom"/>
</dbReference>
<evidence type="ECO:0000256" key="3">
    <source>
        <dbReference type="ARBA" id="ARBA00022741"/>
    </source>
</evidence>